<feature type="non-terminal residue" evidence="1">
    <location>
        <position position="1"/>
    </location>
</feature>
<comment type="caution">
    <text evidence="1">The sequence shown here is derived from an EMBL/GenBank/DDBJ whole genome shotgun (WGS) entry which is preliminary data.</text>
</comment>
<protein>
    <submittedName>
        <fullName evidence="1">7827_t:CDS:1</fullName>
    </submittedName>
</protein>
<evidence type="ECO:0000313" key="1">
    <source>
        <dbReference type="EMBL" id="CAG8550716.1"/>
    </source>
</evidence>
<dbReference type="Proteomes" id="UP000789366">
    <property type="component" value="Unassembled WGS sequence"/>
</dbReference>
<keyword evidence="2" id="KW-1185">Reference proteome</keyword>
<evidence type="ECO:0000313" key="2">
    <source>
        <dbReference type="Proteomes" id="UP000789366"/>
    </source>
</evidence>
<gene>
    <name evidence="1" type="ORF">SPELUC_LOCUS5191</name>
</gene>
<name>A0ACA9LWP7_9GLOM</name>
<dbReference type="EMBL" id="CAJVPW010005150">
    <property type="protein sequence ID" value="CAG8550716.1"/>
    <property type="molecule type" value="Genomic_DNA"/>
</dbReference>
<accession>A0ACA9LWP7</accession>
<sequence>YAKNRCKKRFLEDDIRKVLEKCLCWRSGGVADVKCQEKEGFRKREEKEELLEEERVVRRREDC</sequence>
<organism evidence="1 2">
    <name type="scientific">Cetraspora pellucida</name>
    <dbReference type="NCBI Taxonomy" id="1433469"/>
    <lineage>
        <taxon>Eukaryota</taxon>
        <taxon>Fungi</taxon>
        <taxon>Fungi incertae sedis</taxon>
        <taxon>Mucoromycota</taxon>
        <taxon>Glomeromycotina</taxon>
        <taxon>Glomeromycetes</taxon>
        <taxon>Diversisporales</taxon>
        <taxon>Gigasporaceae</taxon>
        <taxon>Cetraspora</taxon>
    </lineage>
</organism>
<proteinExistence type="predicted"/>
<reference evidence="1" key="1">
    <citation type="submission" date="2021-06" db="EMBL/GenBank/DDBJ databases">
        <authorList>
            <person name="Kallberg Y."/>
            <person name="Tangrot J."/>
            <person name="Rosling A."/>
        </authorList>
    </citation>
    <scope>NUCLEOTIDE SEQUENCE</scope>
    <source>
        <strain evidence="1">28 12/20/2015</strain>
    </source>
</reference>